<dbReference type="InterPro" id="IPR052163">
    <property type="entry name" value="DGC-Regulatory_Protein"/>
</dbReference>
<feature type="domain" description="GGDEF" evidence="1">
    <location>
        <begin position="465"/>
        <end position="598"/>
    </location>
</feature>
<keyword evidence="3" id="KW-1185">Reference proteome</keyword>
<keyword evidence="2" id="KW-0548">Nucleotidyltransferase</keyword>
<dbReference type="SMART" id="SM00086">
    <property type="entry name" value="PAC"/>
    <property type="match status" value="1"/>
</dbReference>
<dbReference type="InterPro" id="IPR000160">
    <property type="entry name" value="GGDEF_dom"/>
</dbReference>
<dbReference type="SUPFAM" id="SSF55073">
    <property type="entry name" value="Nucleotide cyclase"/>
    <property type="match status" value="1"/>
</dbReference>
<accession>A0ABV7PK03</accession>
<dbReference type="CDD" id="cd01949">
    <property type="entry name" value="GGDEF"/>
    <property type="match status" value="1"/>
</dbReference>
<dbReference type="SMART" id="SM00267">
    <property type="entry name" value="GGDEF"/>
    <property type="match status" value="1"/>
</dbReference>
<dbReference type="EMBL" id="JBHRVV010000001">
    <property type="protein sequence ID" value="MFC3459489.1"/>
    <property type="molecule type" value="Genomic_DNA"/>
</dbReference>
<dbReference type="NCBIfam" id="TIGR00254">
    <property type="entry name" value="GGDEF"/>
    <property type="match status" value="1"/>
</dbReference>
<reference evidence="3" key="1">
    <citation type="journal article" date="2019" name="Int. J. Syst. Evol. Microbiol.">
        <title>The Global Catalogue of Microorganisms (GCM) 10K type strain sequencing project: providing services to taxonomists for standard genome sequencing and annotation.</title>
        <authorList>
            <consortium name="The Broad Institute Genomics Platform"/>
            <consortium name="The Broad Institute Genome Sequencing Center for Infectious Disease"/>
            <person name="Wu L."/>
            <person name="Ma J."/>
        </authorList>
    </citation>
    <scope>NUCLEOTIDE SEQUENCE [LARGE SCALE GENOMIC DNA]</scope>
    <source>
        <strain evidence="3">CCM 7480</strain>
    </source>
</reference>
<gene>
    <name evidence="2" type="ORF">ACFOPH_14730</name>
</gene>
<dbReference type="PROSITE" id="PS50887">
    <property type="entry name" value="GGDEF"/>
    <property type="match status" value="1"/>
</dbReference>
<comment type="caution">
    <text evidence="2">The sequence shown here is derived from an EMBL/GenBank/DDBJ whole genome shotgun (WGS) entry which is preliminary data.</text>
</comment>
<dbReference type="InterPro" id="IPR029787">
    <property type="entry name" value="Nucleotide_cyclase"/>
</dbReference>
<dbReference type="InterPro" id="IPR001610">
    <property type="entry name" value="PAC"/>
</dbReference>
<dbReference type="InterPro" id="IPR035965">
    <property type="entry name" value="PAS-like_dom_sf"/>
</dbReference>
<evidence type="ECO:0000313" key="2">
    <source>
        <dbReference type="EMBL" id="MFC3459489.1"/>
    </source>
</evidence>
<dbReference type="GO" id="GO:0052621">
    <property type="term" value="F:diguanylate cyclase activity"/>
    <property type="evidence" value="ECO:0007669"/>
    <property type="project" value="UniProtKB-EC"/>
</dbReference>
<dbReference type="CDD" id="cd12914">
    <property type="entry name" value="PDC1_DGC_like"/>
    <property type="match status" value="1"/>
</dbReference>
<dbReference type="RefSeq" id="WP_379736071.1">
    <property type="nucleotide sequence ID" value="NZ_JBHRVV010000001.1"/>
</dbReference>
<dbReference type="Gene3D" id="3.30.450.20">
    <property type="entry name" value="PAS domain"/>
    <property type="match status" value="3"/>
</dbReference>
<dbReference type="Gene3D" id="3.30.70.270">
    <property type="match status" value="1"/>
</dbReference>
<dbReference type="InterPro" id="IPR013655">
    <property type="entry name" value="PAS_fold_3"/>
</dbReference>
<organism evidence="2 3">
    <name type="scientific">Massilia haematophila</name>
    <dbReference type="NCBI Taxonomy" id="457923"/>
    <lineage>
        <taxon>Bacteria</taxon>
        <taxon>Pseudomonadati</taxon>
        <taxon>Pseudomonadota</taxon>
        <taxon>Betaproteobacteria</taxon>
        <taxon>Burkholderiales</taxon>
        <taxon>Oxalobacteraceae</taxon>
        <taxon>Telluria group</taxon>
        <taxon>Massilia</taxon>
    </lineage>
</organism>
<dbReference type="CDD" id="cd12915">
    <property type="entry name" value="PDC2_DGC_like"/>
    <property type="match status" value="1"/>
</dbReference>
<evidence type="ECO:0000313" key="3">
    <source>
        <dbReference type="Proteomes" id="UP001595665"/>
    </source>
</evidence>
<dbReference type="InterPro" id="IPR054327">
    <property type="entry name" value="His-kinase-like_sensor"/>
</dbReference>
<proteinExistence type="predicted"/>
<dbReference type="Proteomes" id="UP001595665">
    <property type="component" value="Unassembled WGS sequence"/>
</dbReference>
<protein>
    <submittedName>
        <fullName evidence="2">Diguanylate cyclase domain-containing protein</fullName>
        <ecNumber evidence="2">2.7.7.65</ecNumber>
    </submittedName>
</protein>
<dbReference type="Pfam" id="PF22588">
    <property type="entry name" value="dCache_1_like"/>
    <property type="match status" value="1"/>
</dbReference>
<evidence type="ECO:0000259" key="1">
    <source>
        <dbReference type="PROSITE" id="PS50887"/>
    </source>
</evidence>
<dbReference type="SUPFAM" id="SSF55785">
    <property type="entry name" value="PYP-like sensor domain (PAS domain)"/>
    <property type="match status" value="1"/>
</dbReference>
<dbReference type="PANTHER" id="PTHR46663">
    <property type="entry name" value="DIGUANYLATE CYCLASE DGCT-RELATED"/>
    <property type="match status" value="1"/>
</dbReference>
<name>A0ABV7PK03_9BURK</name>
<dbReference type="Pfam" id="PF00990">
    <property type="entry name" value="GGDEF"/>
    <property type="match status" value="1"/>
</dbReference>
<dbReference type="Pfam" id="PF08447">
    <property type="entry name" value="PAS_3"/>
    <property type="match status" value="1"/>
</dbReference>
<sequence length="599" mass="65413">MLALPLLWALIARAHLELAATARDESHRNVQNLSHAFAEEVRSTVTTIDLSLSQLRLSWLRHPDHFTQVVDELNEHLHGQLKINVLVTDARGIVQFASSGKFSRPVDLSDRPHIRAQLDSAGRDRLVMGQPLRERISGLWMVHFTRPIHREDGTLAGVMAATVAPAHFSRFYRNIDLGANASIALVRTDGVIVARTSRSREAHDSGSTLAGAPYTPDSPPYGVFHRISRVDGIERYYGWRSLPEYGLVVTVGQAVEDAQARYAGQRSLMVAIGCAVSLLLAAGGWIALTAADSRRHAVAALAAAEARWKLALNAAGEGVWDYSFASGMITLSPSAQGIVDASGSLLPFDRDTFRAMAHPEDVDAVLSGLDEHLHGVTAHYKGQYRTRLGNGNWRWILARGRVVERAPSGRPLRIVGTVADIDTRKLQEDEIRHQAHHDMLTGLPNRLLFGDRLRQALLSAQREKHKLAVVFFDLDKFKPVNDTYGHAVGDVLLQHVATRVRAALRASDTLARLGGDEFVVLLPRIAAAADARRVAEEILAALNRPFALDAATLHISGSLGVAVYPDSALDAEALLHHADLAMYEAKLGGRGRVAERLAA</sequence>
<dbReference type="PANTHER" id="PTHR46663:SF2">
    <property type="entry name" value="GGDEF DOMAIN-CONTAINING PROTEIN"/>
    <property type="match status" value="1"/>
</dbReference>
<dbReference type="EC" id="2.7.7.65" evidence="2"/>
<keyword evidence="2" id="KW-0808">Transferase</keyword>
<dbReference type="InterPro" id="IPR043128">
    <property type="entry name" value="Rev_trsase/Diguanyl_cyclase"/>
</dbReference>